<protein>
    <recommendedName>
        <fullName evidence="9">Protein-export membrane protein SecF</fullName>
    </recommendedName>
</protein>
<dbReference type="InterPro" id="IPR022646">
    <property type="entry name" value="SecD/SecF_CS"/>
</dbReference>
<feature type="transmembrane region" description="Helical" evidence="9">
    <location>
        <begin position="143"/>
        <end position="162"/>
    </location>
</feature>
<keyword evidence="7 9" id="KW-0811">Translocation</keyword>
<dbReference type="PRINTS" id="PR01755">
    <property type="entry name" value="SECFTRNLCASE"/>
</dbReference>
<dbReference type="SUPFAM" id="SSF82866">
    <property type="entry name" value="Multidrug efflux transporter AcrB transmembrane domain"/>
    <property type="match status" value="1"/>
</dbReference>
<dbReference type="GO" id="GO:0065002">
    <property type="term" value="P:intracellular protein transmembrane transport"/>
    <property type="evidence" value="ECO:0007669"/>
    <property type="project" value="UniProtKB-UniRule"/>
</dbReference>
<evidence type="ECO:0000256" key="7">
    <source>
        <dbReference type="ARBA" id="ARBA00023010"/>
    </source>
</evidence>
<dbReference type="GO" id="GO:0005886">
    <property type="term" value="C:plasma membrane"/>
    <property type="evidence" value="ECO:0007669"/>
    <property type="project" value="UniProtKB-SubCell"/>
</dbReference>
<comment type="similarity">
    <text evidence="9">Belongs to the SecD/SecF family. SecF subfamily.</text>
</comment>
<evidence type="ECO:0000256" key="1">
    <source>
        <dbReference type="ARBA" id="ARBA00004651"/>
    </source>
</evidence>
<keyword evidence="5 9" id="KW-0653">Protein transport</keyword>
<dbReference type="Pfam" id="PF07549">
    <property type="entry name" value="Sec_GG"/>
    <property type="match status" value="1"/>
</dbReference>
<feature type="transmembrane region" description="Helical" evidence="9">
    <location>
        <begin position="254"/>
        <end position="273"/>
    </location>
</feature>
<feature type="transmembrane region" description="Helical" evidence="9">
    <location>
        <begin position="279"/>
        <end position="299"/>
    </location>
</feature>
<dbReference type="GO" id="GO:0006605">
    <property type="term" value="P:protein targeting"/>
    <property type="evidence" value="ECO:0007669"/>
    <property type="project" value="UniProtKB-UniRule"/>
</dbReference>
<evidence type="ECO:0000256" key="2">
    <source>
        <dbReference type="ARBA" id="ARBA00022448"/>
    </source>
</evidence>
<dbReference type="NCBIfam" id="TIGR00966">
    <property type="entry name" value="transloc_SecF"/>
    <property type="match status" value="1"/>
</dbReference>
<evidence type="ECO:0000256" key="6">
    <source>
        <dbReference type="ARBA" id="ARBA00022989"/>
    </source>
</evidence>
<dbReference type="EMBL" id="VENP01000014">
    <property type="protein sequence ID" value="TNU75860.1"/>
    <property type="molecule type" value="Genomic_DNA"/>
</dbReference>
<dbReference type="InterPro" id="IPR022813">
    <property type="entry name" value="SecD/SecF_arch_bac"/>
</dbReference>
<organism evidence="11 12">
    <name type="scientific">Miniimonas arenae</name>
    <dbReference type="NCBI Taxonomy" id="676201"/>
    <lineage>
        <taxon>Bacteria</taxon>
        <taxon>Bacillati</taxon>
        <taxon>Actinomycetota</taxon>
        <taxon>Actinomycetes</taxon>
        <taxon>Micrococcales</taxon>
        <taxon>Beutenbergiaceae</taxon>
        <taxon>Miniimonas</taxon>
    </lineage>
</organism>
<sequence>MAGKFSQFGNDLYSGKRSFDIIGHRRRWYLIACGLVVFSLALLLARGLNLGIEFRGGSEFTVSGASTTASEPAQEALNSVDANQVARVSVVGGNSVRVQTEALGADDTEAMRDALAVAYGVDATQVTSSFVGPSWGQDVTAKALQGLVIFLVIVTVVMALYFRTWSMAIAALVALLHDLVVTVGLYAGVGFEVTPASVIGFLTILGYSLYDTVVVFDKVRENTAHVLDQSRVTYAEASNLAVNQTIVRSINTSVVGILPVASILFVGAFLLGAGTLRDIALSLFIGMIVSTLSSIFLASPLETTFRLRRPAYREHTAKVLARRAASADADVTITSDDVRSEADRVTALLPGGHQGQAAQPKRKKR</sequence>
<evidence type="ECO:0000259" key="10">
    <source>
        <dbReference type="Pfam" id="PF02355"/>
    </source>
</evidence>
<reference evidence="11 12" key="1">
    <citation type="submission" date="2019-06" db="EMBL/GenBank/DDBJ databases">
        <title>Draft genome sequence of Miniimonas arenae KCTC 19750T isolated from sea sand.</title>
        <authorList>
            <person name="Park S.-J."/>
        </authorList>
    </citation>
    <scope>NUCLEOTIDE SEQUENCE [LARGE SCALE GENOMIC DNA]</scope>
    <source>
        <strain evidence="11 12">KCTC 19750</strain>
    </source>
</reference>
<dbReference type="NCBIfam" id="TIGR00916">
    <property type="entry name" value="2A0604s01"/>
    <property type="match status" value="1"/>
</dbReference>
<evidence type="ECO:0000256" key="3">
    <source>
        <dbReference type="ARBA" id="ARBA00022475"/>
    </source>
</evidence>
<comment type="function">
    <text evidence="9">Part of the Sec protein translocase complex. Interacts with the SecYEG preprotein conducting channel. SecDF uses the proton motive force (PMF) to complete protein translocation after the ATP-dependent function of SecA.</text>
</comment>
<dbReference type="PANTHER" id="PTHR30081">
    <property type="entry name" value="PROTEIN-EXPORT MEMBRANE PROTEIN SEC"/>
    <property type="match status" value="1"/>
</dbReference>
<proteinExistence type="inferred from homology"/>
<evidence type="ECO:0000313" key="11">
    <source>
        <dbReference type="EMBL" id="TNU75860.1"/>
    </source>
</evidence>
<comment type="caution">
    <text evidence="11">The sequence shown here is derived from an EMBL/GenBank/DDBJ whole genome shotgun (WGS) entry which is preliminary data.</text>
</comment>
<dbReference type="GO" id="GO:0043952">
    <property type="term" value="P:protein transport by the Sec complex"/>
    <property type="evidence" value="ECO:0007669"/>
    <property type="project" value="UniProtKB-UniRule"/>
</dbReference>
<comment type="subunit">
    <text evidence="9">Forms a complex with SecD. Part of the essential Sec protein translocation apparatus which comprises SecA, SecYEG and auxiliary proteins SecDF. Other proteins may also be involved.</text>
</comment>
<dbReference type="OrthoDB" id="9774769at2"/>
<feature type="transmembrane region" description="Helical" evidence="9">
    <location>
        <begin position="169"/>
        <end position="187"/>
    </location>
</feature>
<dbReference type="Proteomes" id="UP000313849">
    <property type="component" value="Unassembled WGS sequence"/>
</dbReference>
<keyword evidence="2 9" id="KW-0813">Transport</keyword>
<keyword evidence="6 9" id="KW-1133">Transmembrane helix</keyword>
<evidence type="ECO:0000256" key="4">
    <source>
        <dbReference type="ARBA" id="ARBA00022692"/>
    </source>
</evidence>
<keyword evidence="3 9" id="KW-1003">Cell membrane</keyword>
<dbReference type="InterPro" id="IPR022645">
    <property type="entry name" value="SecD/SecF_bac"/>
</dbReference>
<dbReference type="RefSeq" id="WP_108717488.1">
    <property type="nucleotide sequence ID" value="NZ_VENP01000014.1"/>
</dbReference>
<dbReference type="InterPro" id="IPR055344">
    <property type="entry name" value="SecD_SecF_C_bact"/>
</dbReference>
<dbReference type="Gene3D" id="1.20.1640.10">
    <property type="entry name" value="Multidrug efflux transporter AcrB transmembrane domain"/>
    <property type="match status" value="1"/>
</dbReference>
<evidence type="ECO:0000256" key="8">
    <source>
        <dbReference type="ARBA" id="ARBA00023136"/>
    </source>
</evidence>
<keyword evidence="8 9" id="KW-0472">Membrane</keyword>
<keyword evidence="12" id="KW-1185">Reference proteome</keyword>
<comment type="subcellular location">
    <subcellularLocation>
        <location evidence="1 9">Cell membrane</location>
        <topology evidence="1 9">Multi-pass membrane protein</topology>
    </subcellularLocation>
</comment>
<dbReference type="HAMAP" id="MF_01464_B">
    <property type="entry name" value="SecF_B"/>
    <property type="match status" value="1"/>
</dbReference>
<feature type="transmembrane region" description="Helical" evidence="9">
    <location>
        <begin position="28"/>
        <end position="48"/>
    </location>
</feature>
<name>A0A5C5BCQ9_9MICO</name>
<evidence type="ECO:0000256" key="9">
    <source>
        <dbReference type="HAMAP-Rule" id="MF_01464"/>
    </source>
</evidence>
<accession>A0A5C5BCQ9</accession>
<evidence type="ECO:0000256" key="5">
    <source>
        <dbReference type="ARBA" id="ARBA00022927"/>
    </source>
</evidence>
<keyword evidence="4 9" id="KW-0812">Transmembrane</keyword>
<dbReference type="InterPro" id="IPR005665">
    <property type="entry name" value="SecF_bac"/>
</dbReference>
<evidence type="ECO:0000313" key="12">
    <source>
        <dbReference type="Proteomes" id="UP000313849"/>
    </source>
</evidence>
<dbReference type="InterPro" id="IPR048634">
    <property type="entry name" value="SecD_SecF_C"/>
</dbReference>
<dbReference type="AlphaFoldDB" id="A0A5C5BCQ9"/>
<feature type="transmembrane region" description="Helical" evidence="9">
    <location>
        <begin position="193"/>
        <end position="210"/>
    </location>
</feature>
<dbReference type="PANTHER" id="PTHR30081:SF8">
    <property type="entry name" value="PROTEIN TRANSLOCASE SUBUNIT SECF"/>
    <property type="match status" value="1"/>
</dbReference>
<dbReference type="Pfam" id="PF02355">
    <property type="entry name" value="SecD_SecF_C"/>
    <property type="match status" value="1"/>
</dbReference>
<feature type="domain" description="Protein export membrane protein SecD/SecF C-terminal" evidence="10">
    <location>
        <begin position="120"/>
        <end position="305"/>
    </location>
</feature>
<gene>
    <name evidence="9 11" type="primary">secF</name>
    <name evidence="11" type="ORF">FH969_05410</name>
</gene>
<dbReference type="GO" id="GO:0015450">
    <property type="term" value="F:protein-transporting ATPase activity"/>
    <property type="evidence" value="ECO:0007669"/>
    <property type="project" value="InterPro"/>
</dbReference>